<feature type="non-terminal residue" evidence="1">
    <location>
        <position position="1"/>
    </location>
</feature>
<dbReference type="AlphaFoldDB" id="A0A391NKL5"/>
<name>A0A391NKL5_9EUKA</name>
<comment type="caution">
    <text evidence="1">The sequence shown here is derived from an EMBL/GenBank/DDBJ whole genome shotgun (WGS) entry which is preliminary data.</text>
</comment>
<keyword evidence="2" id="KW-1185">Reference proteome</keyword>
<dbReference type="Proteomes" id="UP000265618">
    <property type="component" value="Unassembled WGS sequence"/>
</dbReference>
<proteinExistence type="predicted"/>
<evidence type="ECO:0000313" key="1">
    <source>
        <dbReference type="EMBL" id="GCA62557.1"/>
    </source>
</evidence>
<organism evidence="1 2">
    <name type="scientific">Kipferlia bialata</name>
    <dbReference type="NCBI Taxonomy" id="797122"/>
    <lineage>
        <taxon>Eukaryota</taxon>
        <taxon>Metamonada</taxon>
        <taxon>Carpediemonas-like organisms</taxon>
        <taxon>Kipferlia</taxon>
    </lineage>
</organism>
<reference evidence="1 2" key="1">
    <citation type="journal article" date="2018" name="PLoS ONE">
        <title>The draft genome of Kipferlia bialata reveals reductive genome evolution in fornicate parasites.</title>
        <authorList>
            <person name="Tanifuji G."/>
            <person name="Takabayashi S."/>
            <person name="Kume K."/>
            <person name="Takagi M."/>
            <person name="Nakayama T."/>
            <person name="Kamikawa R."/>
            <person name="Inagaki Y."/>
            <person name="Hashimoto T."/>
        </authorList>
    </citation>
    <scope>NUCLEOTIDE SEQUENCE [LARGE SCALE GENOMIC DNA]</scope>
    <source>
        <strain evidence="1">NY0173</strain>
    </source>
</reference>
<dbReference type="EMBL" id="BDIP01000912">
    <property type="protein sequence ID" value="GCA62557.1"/>
    <property type="molecule type" value="Genomic_DNA"/>
</dbReference>
<protein>
    <submittedName>
        <fullName evidence="1">Uncharacterized protein</fullName>
    </submittedName>
</protein>
<accession>A0A391NKL5</accession>
<sequence>DYSPIVIGVTMGGFGLAGLDSSSDVS</sequence>
<gene>
    <name evidence="1" type="ORF">KIPB_004313</name>
</gene>
<evidence type="ECO:0000313" key="2">
    <source>
        <dbReference type="Proteomes" id="UP000265618"/>
    </source>
</evidence>